<sequence length="66" mass="7404">NRAWSPSDPSSELARLSVAFSRSSQEFSDSYSFRRFLSLKRGSFSFPVAFCRWSEELSGSCSLVVA</sequence>
<protein>
    <submittedName>
        <fullName evidence="1">Uncharacterized protein</fullName>
    </submittedName>
</protein>
<reference evidence="1 2" key="1">
    <citation type="journal article" date="2018" name="Front. Plant Sci.">
        <title>Red Clover (Trifolium pratense) and Zigzag Clover (T. medium) - A Picture of Genomic Similarities and Differences.</title>
        <authorList>
            <person name="Dluhosova J."/>
            <person name="Istvanek J."/>
            <person name="Nedelnik J."/>
            <person name="Repkova J."/>
        </authorList>
    </citation>
    <scope>NUCLEOTIDE SEQUENCE [LARGE SCALE GENOMIC DNA]</scope>
    <source>
        <strain evidence="2">cv. 10/8</strain>
        <tissue evidence="1">Leaf</tissue>
    </source>
</reference>
<dbReference type="EMBL" id="LXQA011007542">
    <property type="protein sequence ID" value="MCI80968.1"/>
    <property type="molecule type" value="Genomic_DNA"/>
</dbReference>
<name>A0A392UY80_9FABA</name>
<accession>A0A392UY80</accession>
<proteinExistence type="predicted"/>
<comment type="caution">
    <text evidence="1">The sequence shown here is derived from an EMBL/GenBank/DDBJ whole genome shotgun (WGS) entry which is preliminary data.</text>
</comment>
<dbReference type="AlphaFoldDB" id="A0A392UY80"/>
<evidence type="ECO:0000313" key="1">
    <source>
        <dbReference type="EMBL" id="MCI80968.1"/>
    </source>
</evidence>
<feature type="non-terminal residue" evidence="1">
    <location>
        <position position="1"/>
    </location>
</feature>
<evidence type="ECO:0000313" key="2">
    <source>
        <dbReference type="Proteomes" id="UP000265520"/>
    </source>
</evidence>
<organism evidence="1 2">
    <name type="scientific">Trifolium medium</name>
    <dbReference type="NCBI Taxonomy" id="97028"/>
    <lineage>
        <taxon>Eukaryota</taxon>
        <taxon>Viridiplantae</taxon>
        <taxon>Streptophyta</taxon>
        <taxon>Embryophyta</taxon>
        <taxon>Tracheophyta</taxon>
        <taxon>Spermatophyta</taxon>
        <taxon>Magnoliopsida</taxon>
        <taxon>eudicotyledons</taxon>
        <taxon>Gunneridae</taxon>
        <taxon>Pentapetalae</taxon>
        <taxon>rosids</taxon>
        <taxon>fabids</taxon>
        <taxon>Fabales</taxon>
        <taxon>Fabaceae</taxon>
        <taxon>Papilionoideae</taxon>
        <taxon>50 kb inversion clade</taxon>
        <taxon>NPAAA clade</taxon>
        <taxon>Hologalegina</taxon>
        <taxon>IRL clade</taxon>
        <taxon>Trifolieae</taxon>
        <taxon>Trifolium</taxon>
    </lineage>
</organism>
<dbReference type="Proteomes" id="UP000265520">
    <property type="component" value="Unassembled WGS sequence"/>
</dbReference>
<keyword evidence="2" id="KW-1185">Reference proteome</keyword>